<dbReference type="InterPro" id="IPR016039">
    <property type="entry name" value="Thiolase-like"/>
</dbReference>
<dbReference type="PIRSF" id="PIRSF000429">
    <property type="entry name" value="Ac-CoA_Ac_transf"/>
    <property type="match status" value="1"/>
</dbReference>
<evidence type="ECO:0000256" key="4">
    <source>
        <dbReference type="ARBA" id="ARBA00012233"/>
    </source>
</evidence>
<dbReference type="PROSITE" id="PS00098">
    <property type="entry name" value="THIOLASE_1"/>
    <property type="match status" value="1"/>
</dbReference>
<evidence type="ECO:0000256" key="7">
    <source>
        <dbReference type="ARBA" id="ARBA00022797"/>
    </source>
</evidence>
<evidence type="ECO:0000256" key="10">
    <source>
        <dbReference type="ARBA" id="ARBA00048527"/>
    </source>
</evidence>
<name>A0ABT9G424_LEPDI</name>
<evidence type="ECO:0000313" key="15">
    <source>
        <dbReference type="Proteomes" id="UP001235760"/>
    </source>
</evidence>
<dbReference type="Proteomes" id="UP001235760">
    <property type="component" value="Unassembled WGS sequence"/>
</dbReference>
<comment type="pathway">
    <text evidence="2">Aromatic compound metabolism; beta-ketoadipate pathway; acetyl-CoA and succinyl-CoA from 3-oxoadipate: step 2/2.</text>
</comment>
<protein>
    <recommendedName>
        <fullName evidence="5">Beta-ketoadipyl-CoA thiolase</fullName>
        <ecNumber evidence="4">2.3.1.174</ecNumber>
    </recommendedName>
    <alternativeName>
        <fullName evidence="9">3-oxoadipyl-CoA thiolase</fullName>
    </alternativeName>
</protein>
<keyword evidence="6 11" id="KW-0808">Transferase</keyword>
<dbReference type="NCBIfam" id="TIGR01930">
    <property type="entry name" value="AcCoA-C-Actrans"/>
    <property type="match status" value="1"/>
</dbReference>
<dbReference type="InterPro" id="IPR012793">
    <property type="entry name" value="PcaF"/>
</dbReference>
<dbReference type="NCBIfam" id="TIGR02430">
    <property type="entry name" value="pcaF"/>
    <property type="match status" value="1"/>
</dbReference>
<organism evidence="14 15">
    <name type="scientific">Leptothrix discophora</name>
    <dbReference type="NCBI Taxonomy" id="89"/>
    <lineage>
        <taxon>Bacteria</taxon>
        <taxon>Pseudomonadati</taxon>
        <taxon>Pseudomonadota</taxon>
        <taxon>Betaproteobacteria</taxon>
        <taxon>Burkholderiales</taxon>
        <taxon>Sphaerotilaceae</taxon>
        <taxon>Leptothrix</taxon>
    </lineage>
</organism>
<keyword evidence="7" id="KW-0058">Aromatic hydrocarbons catabolism</keyword>
<comment type="function">
    <text evidence="1">Catalyzes thiolytic cleavage of beta-ketoadipyl-CoA to succinyl-CoA and acetyl-CoA.</text>
</comment>
<dbReference type="PANTHER" id="PTHR18919">
    <property type="entry name" value="ACETYL-COA C-ACYLTRANSFERASE"/>
    <property type="match status" value="1"/>
</dbReference>
<evidence type="ECO:0000256" key="6">
    <source>
        <dbReference type="ARBA" id="ARBA00022679"/>
    </source>
</evidence>
<reference evidence="14 15" key="1">
    <citation type="submission" date="2023-08" db="EMBL/GenBank/DDBJ databases">
        <authorList>
            <person name="Roldan D.M."/>
            <person name="Menes R.J."/>
        </authorList>
    </citation>
    <scope>NUCLEOTIDE SEQUENCE [LARGE SCALE GENOMIC DNA]</scope>
    <source>
        <strain evidence="14 15">CCM 2812</strain>
    </source>
</reference>
<dbReference type="PROSITE" id="PS00099">
    <property type="entry name" value="THIOLASE_3"/>
    <property type="match status" value="1"/>
</dbReference>
<evidence type="ECO:0000256" key="8">
    <source>
        <dbReference type="ARBA" id="ARBA00023315"/>
    </source>
</evidence>
<gene>
    <name evidence="14" type="primary">pcaF</name>
    <name evidence="14" type="ORF">Q8X39_11360</name>
</gene>
<feature type="domain" description="Thiolase N-terminal" evidence="12">
    <location>
        <begin position="5"/>
        <end position="267"/>
    </location>
</feature>
<dbReference type="InterPro" id="IPR020610">
    <property type="entry name" value="Thiolase_AS"/>
</dbReference>
<dbReference type="NCBIfam" id="NF006551">
    <property type="entry name" value="PRK09050.1"/>
    <property type="match status" value="1"/>
</dbReference>
<dbReference type="Pfam" id="PF02803">
    <property type="entry name" value="Thiolase_C"/>
    <property type="match status" value="1"/>
</dbReference>
<accession>A0ABT9G424</accession>
<dbReference type="PANTHER" id="PTHR18919:SF107">
    <property type="entry name" value="ACETYL-COA ACETYLTRANSFERASE, CYTOSOLIC"/>
    <property type="match status" value="1"/>
</dbReference>
<evidence type="ECO:0000259" key="12">
    <source>
        <dbReference type="Pfam" id="PF00108"/>
    </source>
</evidence>
<dbReference type="SUPFAM" id="SSF53901">
    <property type="entry name" value="Thiolase-like"/>
    <property type="match status" value="2"/>
</dbReference>
<evidence type="ECO:0000256" key="1">
    <source>
        <dbReference type="ARBA" id="ARBA00003720"/>
    </source>
</evidence>
<keyword evidence="8 11" id="KW-0012">Acyltransferase</keyword>
<evidence type="ECO:0000313" key="14">
    <source>
        <dbReference type="EMBL" id="MDP4301235.1"/>
    </source>
</evidence>
<evidence type="ECO:0000256" key="2">
    <source>
        <dbReference type="ARBA" id="ARBA00005071"/>
    </source>
</evidence>
<comment type="caution">
    <text evidence="14">The sequence shown here is derived from an EMBL/GenBank/DDBJ whole genome shotgun (WGS) entry which is preliminary data.</text>
</comment>
<dbReference type="EMBL" id="JAUZEE010000005">
    <property type="protein sequence ID" value="MDP4301235.1"/>
    <property type="molecule type" value="Genomic_DNA"/>
</dbReference>
<evidence type="ECO:0000256" key="3">
    <source>
        <dbReference type="ARBA" id="ARBA00010982"/>
    </source>
</evidence>
<dbReference type="Gene3D" id="3.40.47.10">
    <property type="match status" value="1"/>
</dbReference>
<dbReference type="InterPro" id="IPR020617">
    <property type="entry name" value="Thiolase_C"/>
</dbReference>
<dbReference type="InterPro" id="IPR002155">
    <property type="entry name" value="Thiolase"/>
</dbReference>
<dbReference type="GO" id="GO:0033812">
    <property type="term" value="F:3-oxoadipyl-CoA thiolase activity"/>
    <property type="evidence" value="ECO:0007669"/>
    <property type="project" value="UniProtKB-EC"/>
</dbReference>
<dbReference type="CDD" id="cd00751">
    <property type="entry name" value="thiolase"/>
    <property type="match status" value="1"/>
</dbReference>
<feature type="domain" description="Thiolase C-terminal" evidence="13">
    <location>
        <begin position="276"/>
        <end position="399"/>
    </location>
</feature>
<sequence length="400" mass="41613">MTHAYICDAIRTPFGRYGGALSSVRADDLGAIPIRALMERNPNVDWAAVTDVLYGCANQAGEDNRNVARMSALLAGLPMDVPGATLNRLCGSGMDAVGSAARAIRAGEAGLMIAGGVESMSRAPFVMPKAESAFSRSNAVYDTTIGWRFVNKLMKAQYGVDSMPETAENVATDFRIEREAQDRMALASQQKAVAAQKAGLFAAEIVPVTIAQKKGDAVVVSQDEHPRETSLEALARLKGVVRPDGTVTAGNASGVNDGACALLLADEASAARHGLTPRARVVGMATAGLAPRIMGFGPAPATRKVLALTGLRLDQMDVIELNEAFAAQGLAVLRDLGLADDDARVNPNGGAIALGHPLGASGARLVTTAVNQLHRIGGRYALCTMCIGVGQGIALVVERV</sequence>
<evidence type="ECO:0000259" key="13">
    <source>
        <dbReference type="Pfam" id="PF02803"/>
    </source>
</evidence>
<evidence type="ECO:0000256" key="11">
    <source>
        <dbReference type="RuleBase" id="RU003557"/>
    </source>
</evidence>
<dbReference type="InterPro" id="IPR020615">
    <property type="entry name" value="Thiolase_acyl_enz_int_AS"/>
</dbReference>
<evidence type="ECO:0000256" key="9">
    <source>
        <dbReference type="ARBA" id="ARBA00041222"/>
    </source>
</evidence>
<dbReference type="RefSeq" id="WP_305749782.1">
    <property type="nucleotide sequence ID" value="NZ_JAUZEE010000005.1"/>
</dbReference>
<dbReference type="InterPro" id="IPR020616">
    <property type="entry name" value="Thiolase_N"/>
</dbReference>
<comment type="catalytic activity">
    <reaction evidence="10">
        <text>succinyl-CoA + acetyl-CoA = 3-oxoadipyl-CoA + CoA</text>
        <dbReference type="Rhea" id="RHEA:19481"/>
        <dbReference type="ChEBI" id="CHEBI:57287"/>
        <dbReference type="ChEBI" id="CHEBI:57288"/>
        <dbReference type="ChEBI" id="CHEBI:57292"/>
        <dbReference type="ChEBI" id="CHEBI:57348"/>
        <dbReference type="EC" id="2.3.1.174"/>
    </reaction>
</comment>
<comment type="similarity">
    <text evidence="3 11">Belongs to the thiolase-like superfamily. Thiolase family.</text>
</comment>
<dbReference type="Pfam" id="PF00108">
    <property type="entry name" value="Thiolase_N"/>
    <property type="match status" value="1"/>
</dbReference>
<dbReference type="PROSITE" id="PS00737">
    <property type="entry name" value="THIOLASE_2"/>
    <property type="match status" value="1"/>
</dbReference>
<proteinExistence type="inferred from homology"/>
<dbReference type="EC" id="2.3.1.174" evidence="4"/>
<evidence type="ECO:0000256" key="5">
    <source>
        <dbReference type="ARBA" id="ARBA00016181"/>
    </source>
</evidence>
<keyword evidence="15" id="KW-1185">Reference proteome</keyword>
<dbReference type="InterPro" id="IPR020613">
    <property type="entry name" value="Thiolase_CS"/>
</dbReference>